<dbReference type="OrthoDB" id="24039at2157"/>
<dbReference type="AlphaFoldDB" id="A0A172WGZ2"/>
<protein>
    <submittedName>
        <fullName evidence="3">Vitamin B12 transporter</fullName>
    </submittedName>
</protein>
<keyword evidence="4" id="KW-1185">Reference proteome</keyword>
<dbReference type="PROSITE" id="PS51257">
    <property type="entry name" value="PROKAR_LIPOPROTEIN"/>
    <property type="match status" value="1"/>
</dbReference>
<dbReference type="InterPro" id="IPR050902">
    <property type="entry name" value="ABC_Transporter_SBP"/>
</dbReference>
<evidence type="ECO:0000256" key="1">
    <source>
        <dbReference type="SAM" id="MobiDB-lite"/>
    </source>
</evidence>
<evidence type="ECO:0000313" key="3">
    <source>
        <dbReference type="EMBL" id="ANF22639.1"/>
    </source>
</evidence>
<evidence type="ECO:0000313" key="4">
    <source>
        <dbReference type="Proteomes" id="UP000076969"/>
    </source>
</evidence>
<dbReference type="Proteomes" id="UP000076969">
    <property type="component" value="Chromosome"/>
</dbReference>
<feature type="domain" description="Fe/B12 periplasmic-binding" evidence="2">
    <location>
        <begin position="78"/>
        <end position="353"/>
    </location>
</feature>
<proteinExistence type="predicted"/>
<dbReference type="Gene3D" id="3.40.50.1980">
    <property type="entry name" value="Nitrogenase molybdenum iron protein domain"/>
    <property type="match status" value="2"/>
</dbReference>
<sequence length="376" mass="41371">MKSRGKIFTLFLVGVLLLAVVASGCIGGETTTTTITAPSSSPTEAASSPTTTTAAPKYPITVTDFAERTVTIEKPPERVIVLSGYWAEILCVLGVQDRIVGIGKYVPYDTYLPDDVKNRTVVGSNFKGLNWETVVGLNPDLIIIDWYGGKYADAETIQKAEELGIPVIALTARTIEDNVKVVELLGKVFDKEEKAGELAGWMEEKLSAVKETAAQIPESERKNALLISAPKDIAGPVTVYANGSAWASMVELIGAHNLASDMTFDTQWPKLDLEKIIAYWGNDTDVLILTSFSQDRLEDAMNGIKNDSRWQEIKAVKEGHVYGILAGSKGYLDWGPRIIVGLYQMANIIYPDRYQSWESVRDELIEKFYSPFYPGE</sequence>
<accession>A0A172WGZ2</accession>
<dbReference type="STRING" id="1712654.A7C91_05250"/>
<dbReference type="PANTHER" id="PTHR30535:SF34">
    <property type="entry name" value="MOLYBDATE-BINDING PROTEIN MOLA"/>
    <property type="match status" value="1"/>
</dbReference>
<dbReference type="Pfam" id="PF01497">
    <property type="entry name" value="Peripla_BP_2"/>
    <property type="match status" value="1"/>
</dbReference>
<feature type="region of interest" description="Disordered" evidence="1">
    <location>
        <begin position="32"/>
        <end position="55"/>
    </location>
</feature>
<dbReference type="RefSeq" id="WP_068665535.1">
    <property type="nucleotide sequence ID" value="NZ_CP015520.1"/>
</dbReference>
<dbReference type="PROSITE" id="PS50983">
    <property type="entry name" value="FE_B12_PBP"/>
    <property type="match status" value="1"/>
</dbReference>
<dbReference type="KEGG" id="tpie:A7C91_05250"/>
<dbReference type="EMBL" id="CP015520">
    <property type="protein sequence ID" value="ANF22639.1"/>
    <property type="molecule type" value="Genomic_DNA"/>
</dbReference>
<organism evidence="3 4">
    <name type="scientific">Thermococcus piezophilus</name>
    <dbReference type="NCBI Taxonomy" id="1712654"/>
    <lineage>
        <taxon>Archaea</taxon>
        <taxon>Methanobacteriati</taxon>
        <taxon>Methanobacteriota</taxon>
        <taxon>Thermococci</taxon>
        <taxon>Thermococcales</taxon>
        <taxon>Thermococcaceae</taxon>
        <taxon>Thermococcus</taxon>
    </lineage>
</organism>
<dbReference type="PANTHER" id="PTHR30535">
    <property type="entry name" value="VITAMIN B12-BINDING PROTEIN"/>
    <property type="match status" value="1"/>
</dbReference>
<dbReference type="GeneID" id="28495578"/>
<evidence type="ECO:0000259" key="2">
    <source>
        <dbReference type="PROSITE" id="PS50983"/>
    </source>
</evidence>
<dbReference type="InterPro" id="IPR002491">
    <property type="entry name" value="ABC_transptr_periplasmic_BD"/>
</dbReference>
<dbReference type="SUPFAM" id="SSF53807">
    <property type="entry name" value="Helical backbone' metal receptor"/>
    <property type="match status" value="1"/>
</dbReference>
<gene>
    <name evidence="3" type="ORF">A7C91_05250</name>
</gene>
<name>A0A172WGZ2_9EURY</name>
<reference evidence="4" key="1">
    <citation type="journal article" date="2016" name="Syst. Appl. Microbiol.">
        <title>Thermococcus piezophilus sp. nov., a novel hyperthermophilic and piezophilic archaeon with a broad pressure range for growth, isolated from a deepest hydrothermal vent at the Mid-Cayman Rise.</title>
        <authorList>
            <person name="Dalmasso C."/>
            <person name="Oger P."/>
            <person name="Selva G."/>
            <person name="Courtine D."/>
            <person name="L'Haridon S."/>
            <person name="Garlaschelli A."/>
            <person name="Roussel E."/>
            <person name="Miyazaki J."/>
            <person name="Reveillaud J."/>
            <person name="Jebbar M."/>
            <person name="Takai K."/>
            <person name="Maignien L."/>
            <person name="Alain K."/>
        </authorList>
    </citation>
    <scope>NUCLEOTIDE SEQUENCE [LARGE SCALE GENOMIC DNA]</scope>
    <source>
        <strain evidence="4">CDGS</strain>
    </source>
</reference>